<evidence type="ECO:0000256" key="7">
    <source>
        <dbReference type="PROSITE-ProRule" id="PRU01240"/>
    </source>
</evidence>
<keyword evidence="2" id="KW-0645">Protease</keyword>
<evidence type="ECO:0000256" key="2">
    <source>
        <dbReference type="ARBA" id="ARBA00022670"/>
    </source>
</evidence>
<organism evidence="11 12">
    <name type="scientific">Erythranthe guttata</name>
    <name type="common">Yellow monkey flower</name>
    <name type="synonym">Mimulus guttatus</name>
    <dbReference type="NCBI Taxonomy" id="4155"/>
    <lineage>
        <taxon>Eukaryota</taxon>
        <taxon>Viridiplantae</taxon>
        <taxon>Streptophyta</taxon>
        <taxon>Embryophyta</taxon>
        <taxon>Tracheophyta</taxon>
        <taxon>Spermatophyta</taxon>
        <taxon>Magnoliopsida</taxon>
        <taxon>eudicotyledons</taxon>
        <taxon>Gunneridae</taxon>
        <taxon>Pentapetalae</taxon>
        <taxon>asterids</taxon>
        <taxon>lamiids</taxon>
        <taxon>Lamiales</taxon>
        <taxon>Phrymaceae</taxon>
        <taxon>Erythranthe</taxon>
    </lineage>
</organism>
<evidence type="ECO:0000256" key="6">
    <source>
        <dbReference type="ARBA" id="ARBA00023180"/>
    </source>
</evidence>
<dbReference type="PROSITE" id="PS51892">
    <property type="entry name" value="SUBTILASE"/>
    <property type="match status" value="1"/>
</dbReference>
<dbReference type="InterPro" id="IPR000209">
    <property type="entry name" value="Peptidase_S8/S53_dom"/>
</dbReference>
<dbReference type="eggNOG" id="ENOG502QPQR">
    <property type="taxonomic scope" value="Eukaryota"/>
</dbReference>
<dbReference type="Proteomes" id="UP000030748">
    <property type="component" value="Unassembled WGS sequence"/>
</dbReference>
<dbReference type="PROSITE" id="PS00136">
    <property type="entry name" value="SUBTILASE_ASP"/>
    <property type="match status" value="1"/>
</dbReference>
<evidence type="ECO:0000256" key="4">
    <source>
        <dbReference type="ARBA" id="ARBA00022801"/>
    </source>
</evidence>
<dbReference type="InterPro" id="IPR037045">
    <property type="entry name" value="S8pro/Inhibitor_I9_sf"/>
</dbReference>
<gene>
    <name evidence="11" type="ORF">MIMGU_mgv1a0242762mg</name>
</gene>
<dbReference type="EMBL" id="KI631203">
    <property type="protein sequence ID" value="EYU29547.1"/>
    <property type="molecule type" value="Genomic_DNA"/>
</dbReference>
<proteinExistence type="inferred from homology"/>
<dbReference type="Pfam" id="PF05922">
    <property type="entry name" value="Inhibitor_I9"/>
    <property type="match status" value="1"/>
</dbReference>
<keyword evidence="5" id="KW-0720">Serine protease</keyword>
<dbReference type="Gene3D" id="3.30.70.80">
    <property type="entry name" value="Peptidase S8 propeptide/proteinase inhibitor I9"/>
    <property type="match status" value="1"/>
</dbReference>
<dbReference type="Gene3D" id="3.40.50.200">
    <property type="entry name" value="Peptidase S8/S53 domain"/>
    <property type="match status" value="1"/>
</dbReference>
<dbReference type="GO" id="GO:0004252">
    <property type="term" value="F:serine-type endopeptidase activity"/>
    <property type="evidence" value="ECO:0000318"/>
    <property type="project" value="GO_Central"/>
</dbReference>
<evidence type="ECO:0000259" key="9">
    <source>
        <dbReference type="Pfam" id="PF00082"/>
    </source>
</evidence>
<keyword evidence="6" id="KW-0325">Glycoprotein</keyword>
<dbReference type="AlphaFoldDB" id="A0A022QLH1"/>
<evidence type="ECO:0000313" key="11">
    <source>
        <dbReference type="EMBL" id="EYU29547.1"/>
    </source>
</evidence>
<feature type="domain" description="Inhibitor I9" evidence="10">
    <location>
        <begin position="61"/>
        <end position="130"/>
    </location>
</feature>
<comment type="similarity">
    <text evidence="1 7">Belongs to the peptidase S8 family.</text>
</comment>
<dbReference type="InterPro" id="IPR034197">
    <property type="entry name" value="Peptidases_S8_3"/>
</dbReference>
<keyword evidence="4" id="KW-0378">Hydrolase</keyword>
<evidence type="ECO:0000313" key="12">
    <source>
        <dbReference type="Proteomes" id="UP000030748"/>
    </source>
</evidence>
<dbReference type="Pfam" id="PF00082">
    <property type="entry name" value="Peptidase_S8"/>
    <property type="match status" value="1"/>
</dbReference>
<keyword evidence="12" id="KW-1185">Reference proteome</keyword>
<protein>
    <recommendedName>
        <fullName evidence="13">Peptidase S8/S53 domain-containing protein</fullName>
    </recommendedName>
</protein>
<evidence type="ECO:0008006" key="13">
    <source>
        <dbReference type="Google" id="ProtNLM"/>
    </source>
</evidence>
<dbReference type="STRING" id="4155.A0A022QLH1"/>
<comment type="caution">
    <text evidence="7">Lacks conserved residue(s) required for the propagation of feature annotation.</text>
</comment>
<evidence type="ECO:0000256" key="3">
    <source>
        <dbReference type="ARBA" id="ARBA00022729"/>
    </source>
</evidence>
<dbReference type="InterPro" id="IPR015500">
    <property type="entry name" value="Peptidase_S8_subtilisin-rel"/>
</dbReference>
<dbReference type="InterPro" id="IPR023827">
    <property type="entry name" value="Peptidase_S8_Asp-AS"/>
</dbReference>
<feature type="region of interest" description="Disordered" evidence="8">
    <location>
        <begin position="389"/>
        <end position="408"/>
    </location>
</feature>
<dbReference type="PANTHER" id="PTHR10795">
    <property type="entry name" value="PROPROTEIN CONVERTASE SUBTILISIN/KEXIN"/>
    <property type="match status" value="1"/>
</dbReference>
<dbReference type="InterPro" id="IPR045051">
    <property type="entry name" value="SBT"/>
</dbReference>
<evidence type="ECO:0000256" key="1">
    <source>
        <dbReference type="ARBA" id="ARBA00011073"/>
    </source>
</evidence>
<accession>A0A022QLH1</accession>
<dbReference type="Gene3D" id="3.50.30.30">
    <property type="match status" value="1"/>
</dbReference>
<sequence length="408" mass="43299">MEIGKVRRGLGRSLKTNFTTPSLMRCKKVPIVSPMGYNSPAYLSAVTSPKLHVRVNQILSDQSQDYLETWYNSFLPTTLASETDQTPRMVYSYRSVFSGFAAKLRPEEARAMHNKNGFISARPQEIFPLHTTHTPNFLGLHQNTGFWNDSNYGRGVIIGVLDTGIFPDHPSFGDEGVPPPPAKWKGVCQFNFTGACNNKLIGARHFRNGDGTPLDSNGHGTHTAGTAAAGNFVEGANIFGMANGTAAGIAPLAHIAAYKVCSSSGCSESDILAAMDIAIEDGVDVLSVSLGGPSRPFHNDNIAVGAFAATERGILVSISAGNNGPANATLSNEAPWMLTVGASTTDRKLTATAVLGNALELAGESAFQPKHFPVTQLPLVFPGSNTSDFDSRHCGESSLINTGGKEKS</sequence>
<dbReference type="CDD" id="cd04852">
    <property type="entry name" value="Peptidases_S8_3"/>
    <property type="match status" value="1"/>
</dbReference>
<feature type="non-terminal residue" evidence="11">
    <location>
        <position position="408"/>
    </location>
</feature>
<evidence type="ECO:0000256" key="8">
    <source>
        <dbReference type="SAM" id="MobiDB-lite"/>
    </source>
</evidence>
<feature type="domain" description="Peptidase S8/S53" evidence="9">
    <location>
        <begin position="153"/>
        <end position="385"/>
    </location>
</feature>
<name>A0A022QLH1_ERYGU</name>
<dbReference type="InterPro" id="IPR036852">
    <property type="entry name" value="Peptidase_S8/S53_dom_sf"/>
</dbReference>
<reference evidence="11 12" key="1">
    <citation type="journal article" date="2013" name="Proc. Natl. Acad. Sci. U.S.A.">
        <title>Fine-scale variation in meiotic recombination in Mimulus inferred from population shotgun sequencing.</title>
        <authorList>
            <person name="Hellsten U."/>
            <person name="Wright K.M."/>
            <person name="Jenkins J."/>
            <person name="Shu S."/>
            <person name="Yuan Y."/>
            <person name="Wessler S.R."/>
            <person name="Schmutz J."/>
            <person name="Willis J.H."/>
            <person name="Rokhsar D.S."/>
        </authorList>
    </citation>
    <scope>NUCLEOTIDE SEQUENCE [LARGE SCALE GENOMIC DNA]</scope>
    <source>
        <strain evidence="12">cv. DUN x IM62</strain>
    </source>
</reference>
<keyword evidence="3" id="KW-0732">Signal</keyword>
<dbReference type="GO" id="GO:0006508">
    <property type="term" value="P:proteolysis"/>
    <property type="evidence" value="ECO:0007669"/>
    <property type="project" value="UniProtKB-KW"/>
</dbReference>
<evidence type="ECO:0000256" key="5">
    <source>
        <dbReference type="ARBA" id="ARBA00022825"/>
    </source>
</evidence>
<dbReference type="InterPro" id="IPR010259">
    <property type="entry name" value="S8pro/Inhibitor_I9"/>
</dbReference>
<dbReference type="PRINTS" id="PR00723">
    <property type="entry name" value="SUBTILISIN"/>
</dbReference>
<dbReference type="GO" id="GO:0005576">
    <property type="term" value="C:extracellular region"/>
    <property type="evidence" value="ECO:0000318"/>
    <property type="project" value="GO_Central"/>
</dbReference>
<evidence type="ECO:0000259" key="10">
    <source>
        <dbReference type="Pfam" id="PF05922"/>
    </source>
</evidence>
<dbReference type="SUPFAM" id="SSF52743">
    <property type="entry name" value="Subtilisin-like"/>
    <property type="match status" value="1"/>
</dbReference>